<evidence type="ECO:0000313" key="3">
    <source>
        <dbReference type="Proteomes" id="UP001519887"/>
    </source>
</evidence>
<protein>
    <recommendedName>
        <fullName evidence="1">YqzN/YkzM domain-containing protein</fullName>
    </recommendedName>
</protein>
<dbReference type="EMBL" id="JAHZIK010000662">
    <property type="protein sequence ID" value="MBW7456780.1"/>
    <property type="molecule type" value="Genomic_DNA"/>
</dbReference>
<accession>A0ABS7C774</accession>
<comment type="caution">
    <text evidence="2">The sequence shown here is derived from an EMBL/GenBank/DDBJ whole genome shotgun (WGS) entry which is preliminary data.</text>
</comment>
<dbReference type="Proteomes" id="UP001519887">
    <property type="component" value="Unassembled WGS sequence"/>
</dbReference>
<reference evidence="2 3" key="1">
    <citation type="submission" date="2021-07" db="EMBL/GenBank/DDBJ databases">
        <title>Paenibacillus radiodurans sp. nov., isolated from the southeastern edge of Tengger Desert.</title>
        <authorList>
            <person name="Zhang G."/>
        </authorList>
    </citation>
    <scope>NUCLEOTIDE SEQUENCE [LARGE SCALE GENOMIC DNA]</scope>
    <source>
        <strain evidence="2 3">CCM 7311</strain>
    </source>
</reference>
<evidence type="ECO:0000259" key="1">
    <source>
        <dbReference type="Pfam" id="PF26160"/>
    </source>
</evidence>
<dbReference type="InterPro" id="IPR058869">
    <property type="entry name" value="YqzN_YkzM"/>
</dbReference>
<sequence length="62" mass="7008">MNGNMTNDPPAALTFSKGKLLKSARFTPLERDVLNGALEDAGRYSIEEAREHINQFMKQEVR</sequence>
<feature type="domain" description="YqzN/YkzM" evidence="1">
    <location>
        <begin position="15"/>
        <end position="60"/>
    </location>
</feature>
<dbReference type="Pfam" id="PF26160">
    <property type="entry name" value="YqzN_YkzM"/>
    <property type="match status" value="1"/>
</dbReference>
<organism evidence="2 3">
    <name type="scientific">Paenibacillus sepulcri</name>
    <dbReference type="NCBI Taxonomy" id="359917"/>
    <lineage>
        <taxon>Bacteria</taxon>
        <taxon>Bacillati</taxon>
        <taxon>Bacillota</taxon>
        <taxon>Bacilli</taxon>
        <taxon>Bacillales</taxon>
        <taxon>Paenibacillaceae</taxon>
        <taxon>Paenibacillus</taxon>
    </lineage>
</organism>
<gene>
    <name evidence="2" type="ORF">K0U00_22330</name>
</gene>
<keyword evidence="3" id="KW-1185">Reference proteome</keyword>
<evidence type="ECO:0000313" key="2">
    <source>
        <dbReference type="EMBL" id="MBW7456780.1"/>
    </source>
</evidence>
<dbReference type="RefSeq" id="WP_210046057.1">
    <property type="nucleotide sequence ID" value="NZ_JBHLVU010000028.1"/>
</dbReference>
<name>A0ABS7C774_9BACL</name>
<proteinExistence type="predicted"/>